<dbReference type="Proteomes" id="UP000585614">
    <property type="component" value="Unassembled WGS sequence"/>
</dbReference>
<organism evidence="1 2">
    <name type="scientific">Rhinolophus ferrumequinum</name>
    <name type="common">Greater horseshoe bat</name>
    <dbReference type="NCBI Taxonomy" id="59479"/>
    <lineage>
        <taxon>Eukaryota</taxon>
        <taxon>Metazoa</taxon>
        <taxon>Chordata</taxon>
        <taxon>Craniata</taxon>
        <taxon>Vertebrata</taxon>
        <taxon>Euteleostomi</taxon>
        <taxon>Mammalia</taxon>
        <taxon>Eutheria</taxon>
        <taxon>Laurasiatheria</taxon>
        <taxon>Chiroptera</taxon>
        <taxon>Yinpterochiroptera</taxon>
        <taxon>Rhinolophoidea</taxon>
        <taxon>Rhinolophidae</taxon>
        <taxon>Rhinolophinae</taxon>
        <taxon>Rhinolophus</taxon>
    </lineage>
</organism>
<name>A0A7J7V7X9_RHIFE</name>
<reference evidence="1 2" key="1">
    <citation type="journal article" date="2020" name="Nature">
        <title>Six reference-quality genomes reveal evolution of bat adaptations.</title>
        <authorList>
            <person name="Jebb D."/>
            <person name="Huang Z."/>
            <person name="Pippel M."/>
            <person name="Hughes G.M."/>
            <person name="Lavrichenko K."/>
            <person name="Devanna P."/>
            <person name="Winkler S."/>
            <person name="Jermiin L.S."/>
            <person name="Skirmuntt E.C."/>
            <person name="Katzourakis A."/>
            <person name="Burkitt-Gray L."/>
            <person name="Ray D.A."/>
            <person name="Sullivan K.A.M."/>
            <person name="Roscito J.G."/>
            <person name="Kirilenko B.M."/>
            <person name="Davalos L.M."/>
            <person name="Corthals A.P."/>
            <person name="Power M.L."/>
            <person name="Jones G."/>
            <person name="Ransome R.D."/>
            <person name="Dechmann D.K.N."/>
            <person name="Locatelli A.G."/>
            <person name="Puechmaille S.J."/>
            <person name="Fedrigo O."/>
            <person name="Jarvis E.D."/>
            <person name="Hiller M."/>
            <person name="Vernes S.C."/>
            <person name="Myers E.W."/>
            <person name="Teeling E.C."/>
        </authorList>
    </citation>
    <scope>NUCLEOTIDE SEQUENCE [LARGE SCALE GENOMIC DNA]</scope>
    <source>
        <strain evidence="1">MRhiFer1</strain>
        <tissue evidence="1">Lung</tissue>
    </source>
</reference>
<evidence type="ECO:0000313" key="2">
    <source>
        <dbReference type="Proteomes" id="UP000585614"/>
    </source>
</evidence>
<protein>
    <submittedName>
        <fullName evidence="1">Uncharacterized protein</fullName>
    </submittedName>
</protein>
<proteinExistence type="predicted"/>
<accession>A0A7J7V7X9</accession>
<comment type="caution">
    <text evidence="1">The sequence shown here is derived from an EMBL/GenBank/DDBJ whole genome shotgun (WGS) entry which is preliminary data.</text>
</comment>
<evidence type="ECO:0000313" key="1">
    <source>
        <dbReference type="EMBL" id="KAF6321277.1"/>
    </source>
</evidence>
<gene>
    <name evidence="1" type="ORF">mRhiFer1_008414</name>
</gene>
<sequence length="165" mass="18511">MRALQQGTLEGLKKSTLQTLPGGNISRISTFTVLHPAFSRAQQVLDQLLPGAIASMVGTWPDRVQYCGQPLLLPWSKLKRALVQVDSPVSHLGGHVHLLWVELENLEPSEAELEGTRRAGTCGNLSRYPVHNDLQKSRTLHSLRNNPLWGQSLVRLGWCWSQWYL</sequence>
<dbReference type="EMBL" id="JACAGC010000014">
    <property type="protein sequence ID" value="KAF6321277.1"/>
    <property type="molecule type" value="Genomic_DNA"/>
</dbReference>
<dbReference type="AlphaFoldDB" id="A0A7J7V7X9"/>